<keyword evidence="15" id="KW-1185">Reference proteome</keyword>
<evidence type="ECO:0000256" key="6">
    <source>
        <dbReference type="ARBA" id="ARBA00023125"/>
    </source>
</evidence>
<dbReference type="KEGG" id="bgy:BGLY_1180"/>
<dbReference type="AlphaFoldDB" id="A0AAJ4D272"/>
<feature type="DNA-binding region" description="OmpR/PhoB-type" evidence="9">
    <location>
        <begin position="119"/>
        <end position="219"/>
    </location>
</feature>
<dbReference type="EMBL" id="JARRTL010000034">
    <property type="protein sequence ID" value="MEC0487644.1"/>
    <property type="molecule type" value="Genomic_DNA"/>
</dbReference>
<accession>A0AAJ4D272</accession>
<dbReference type="Pfam" id="PF00486">
    <property type="entry name" value="Trans_reg_C"/>
    <property type="match status" value="1"/>
</dbReference>
<evidence type="ECO:0000259" key="10">
    <source>
        <dbReference type="PROSITE" id="PS50110"/>
    </source>
</evidence>
<evidence type="ECO:0000256" key="7">
    <source>
        <dbReference type="ARBA" id="ARBA00023163"/>
    </source>
</evidence>
<evidence type="ECO:0000256" key="8">
    <source>
        <dbReference type="PROSITE-ProRule" id="PRU00169"/>
    </source>
</evidence>
<evidence type="ECO:0000256" key="2">
    <source>
        <dbReference type="ARBA" id="ARBA00022490"/>
    </source>
</evidence>
<keyword evidence="2" id="KW-0963">Cytoplasm</keyword>
<dbReference type="SUPFAM" id="SSF52172">
    <property type="entry name" value="CheY-like"/>
    <property type="match status" value="1"/>
</dbReference>
<dbReference type="GO" id="GO:0032993">
    <property type="term" value="C:protein-DNA complex"/>
    <property type="evidence" value="ECO:0007669"/>
    <property type="project" value="TreeGrafter"/>
</dbReference>
<protein>
    <submittedName>
        <fullName evidence="13">Response regulator transcription factor</fullName>
    </submittedName>
</protein>
<dbReference type="Proteomes" id="UP000288675">
    <property type="component" value="Chromosome"/>
</dbReference>
<proteinExistence type="predicted"/>
<keyword evidence="5" id="KW-0805">Transcription regulation</keyword>
<dbReference type="Gene3D" id="3.40.50.2300">
    <property type="match status" value="1"/>
</dbReference>
<feature type="domain" description="OmpR/PhoB-type" evidence="11">
    <location>
        <begin position="119"/>
        <end position="219"/>
    </location>
</feature>
<keyword evidence="4" id="KW-0902">Two-component regulatory system</keyword>
<dbReference type="CDD" id="cd00383">
    <property type="entry name" value="trans_reg_C"/>
    <property type="match status" value="1"/>
</dbReference>
<dbReference type="SUPFAM" id="SSF46894">
    <property type="entry name" value="C-terminal effector domain of the bipartite response regulators"/>
    <property type="match status" value="1"/>
</dbReference>
<name>A0AAJ4D272_9BACI</name>
<dbReference type="PROSITE" id="PS50110">
    <property type="entry name" value="RESPONSE_REGULATORY"/>
    <property type="match status" value="1"/>
</dbReference>
<evidence type="ECO:0000256" key="4">
    <source>
        <dbReference type="ARBA" id="ARBA00023012"/>
    </source>
</evidence>
<dbReference type="FunFam" id="3.40.50.2300:FF:000001">
    <property type="entry name" value="DNA-binding response regulator PhoB"/>
    <property type="match status" value="1"/>
</dbReference>
<dbReference type="EMBL" id="CP035232">
    <property type="protein sequence ID" value="QAT64541.1"/>
    <property type="molecule type" value="Genomic_DNA"/>
</dbReference>
<dbReference type="PANTHER" id="PTHR48111:SF73">
    <property type="entry name" value="ALKALINE PHOSPHATASE SYNTHESIS TRANSCRIPTIONAL REGULATORY PROTEIN PHOP"/>
    <property type="match status" value="1"/>
</dbReference>
<feature type="domain" description="Response regulatory" evidence="10">
    <location>
        <begin position="2"/>
        <end position="113"/>
    </location>
</feature>
<dbReference type="GO" id="GO:0000976">
    <property type="term" value="F:transcription cis-regulatory region binding"/>
    <property type="evidence" value="ECO:0007669"/>
    <property type="project" value="TreeGrafter"/>
</dbReference>
<dbReference type="PROSITE" id="PS51755">
    <property type="entry name" value="OMPR_PHOB"/>
    <property type="match status" value="1"/>
</dbReference>
<reference evidence="12 15" key="2">
    <citation type="submission" date="2023-03" db="EMBL/GenBank/DDBJ databases">
        <title>Agriculturally important microbes genome sequencing.</title>
        <authorList>
            <person name="Dunlap C."/>
        </authorList>
    </citation>
    <scope>NUCLEOTIDE SEQUENCE [LARGE SCALE GENOMIC DNA]</scope>
    <source>
        <strain evidence="12 15">CBP-3203</strain>
    </source>
</reference>
<dbReference type="InterPro" id="IPR011006">
    <property type="entry name" value="CheY-like_superfamily"/>
</dbReference>
<dbReference type="CDD" id="cd17574">
    <property type="entry name" value="REC_OmpR"/>
    <property type="match status" value="1"/>
</dbReference>
<dbReference type="GO" id="GO:0000156">
    <property type="term" value="F:phosphorelay response regulator activity"/>
    <property type="evidence" value="ECO:0007669"/>
    <property type="project" value="TreeGrafter"/>
</dbReference>
<evidence type="ECO:0000259" key="11">
    <source>
        <dbReference type="PROSITE" id="PS51755"/>
    </source>
</evidence>
<gene>
    <name evidence="13" type="ORF">EQZ20_06230</name>
    <name evidence="12" type="ORF">P8828_23135</name>
</gene>
<evidence type="ECO:0000313" key="12">
    <source>
        <dbReference type="EMBL" id="MEC0487644.1"/>
    </source>
</evidence>
<dbReference type="GO" id="GO:0005829">
    <property type="term" value="C:cytosol"/>
    <property type="evidence" value="ECO:0007669"/>
    <property type="project" value="TreeGrafter"/>
</dbReference>
<dbReference type="Gene3D" id="1.10.10.10">
    <property type="entry name" value="Winged helix-like DNA-binding domain superfamily/Winged helix DNA-binding domain"/>
    <property type="match status" value="1"/>
</dbReference>
<reference evidence="13 14" key="1">
    <citation type="submission" date="2019-01" db="EMBL/GenBank/DDBJ databases">
        <title>Genome sequence of Bacillus glycinifermentans SRCM103574.</title>
        <authorList>
            <person name="Kong H.-J."/>
            <person name="Jeong S.-Y."/>
            <person name="Jeong D.-Y."/>
        </authorList>
    </citation>
    <scope>NUCLEOTIDE SEQUENCE [LARGE SCALE GENOMIC DNA]</scope>
    <source>
        <strain evidence="13 14">SRCM103574</strain>
    </source>
</reference>
<dbReference type="InterPro" id="IPR001867">
    <property type="entry name" value="OmpR/PhoB-type_DNA-bd"/>
</dbReference>
<evidence type="ECO:0000313" key="13">
    <source>
        <dbReference type="EMBL" id="QAT64541.1"/>
    </source>
</evidence>
<dbReference type="InterPro" id="IPR039420">
    <property type="entry name" value="WalR-like"/>
</dbReference>
<dbReference type="RefSeq" id="WP_082094113.1">
    <property type="nucleotide sequence ID" value="NZ_CP035232.1"/>
</dbReference>
<dbReference type="GO" id="GO:0006355">
    <property type="term" value="P:regulation of DNA-templated transcription"/>
    <property type="evidence" value="ECO:0007669"/>
    <property type="project" value="InterPro"/>
</dbReference>
<dbReference type="InterPro" id="IPR001789">
    <property type="entry name" value="Sig_transdc_resp-reg_receiver"/>
</dbReference>
<keyword evidence="7" id="KW-0804">Transcription</keyword>
<evidence type="ECO:0000256" key="1">
    <source>
        <dbReference type="ARBA" id="ARBA00004496"/>
    </source>
</evidence>
<dbReference type="InterPro" id="IPR016032">
    <property type="entry name" value="Sig_transdc_resp-reg_C-effctor"/>
</dbReference>
<evidence type="ECO:0000313" key="15">
    <source>
        <dbReference type="Proteomes" id="UP001341297"/>
    </source>
</evidence>
<evidence type="ECO:0000256" key="3">
    <source>
        <dbReference type="ARBA" id="ARBA00022553"/>
    </source>
</evidence>
<dbReference type="Gene3D" id="6.10.250.690">
    <property type="match status" value="1"/>
</dbReference>
<feature type="modified residue" description="4-aspartylphosphate" evidence="8">
    <location>
        <position position="49"/>
    </location>
</feature>
<dbReference type="PANTHER" id="PTHR48111">
    <property type="entry name" value="REGULATOR OF RPOS"/>
    <property type="match status" value="1"/>
</dbReference>
<evidence type="ECO:0000313" key="14">
    <source>
        <dbReference type="Proteomes" id="UP000288675"/>
    </source>
</evidence>
<keyword evidence="3 8" id="KW-0597">Phosphoprotein</keyword>
<keyword evidence="6 9" id="KW-0238">DNA-binding</keyword>
<organism evidence="13 14">
    <name type="scientific">Bacillus glycinifermentans</name>
    <dbReference type="NCBI Taxonomy" id="1664069"/>
    <lineage>
        <taxon>Bacteria</taxon>
        <taxon>Bacillati</taxon>
        <taxon>Bacillota</taxon>
        <taxon>Bacilli</taxon>
        <taxon>Bacillales</taxon>
        <taxon>Bacillaceae</taxon>
        <taxon>Bacillus</taxon>
    </lineage>
</organism>
<dbReference type="GeneID" id="82852275"/>
<comment type="subcellular location">
    <subcellularLocation>
        <location evidence="1">Cytoplasm</location>
    </subcellularLocation>
</comment>
<dbReference type="SMART" id="SM00448">
    <property type="entry name" value="REC"/>
    <property type="match status" value="1"/>
</dbReference>
<dbReference type="Pfam" id="PF00072">
    <property type="entry name" value="Response_reg"/>
    <property type="match status" value="1"/>
</dbReference>
<dbReference type="InterPro" id="IPR036388">
    <property type="entry name" value="WH-like_DNA-bd_sf"/>
</dbReference>
<evidence type="ECO:0000256" key="5">
    <source>
        <dbReference type="ARBA" id="ARBA00023015"/>
    </source>
</evidence>
<sequence>MNVLLIDDEIRMLDLLELYLENYTCSKASSGKEALALIEQRAFDLVILDVMMPEMDGWTTCAAIRKLTNVPIIMLTAKSGQEDIVRGLTGGADDYLTKPFSEKVLLARIEAVLRRTKRQTEIRFLNLIWNKEKHTLRVSNRETEITPSEFELLGVLLNHQDQVLARDQLIEKIWGFNADIDTRTIDSHMKNLRNRLKKAGFPVHDYLQTVYGVGYKWTSKGIRHDEKHFI</sequence>
<dbReference type="SMART" id="SM00862">
    <property type="entry name" value="Trans_reg_C"/>
    <property type="match status" value="1"/>
</dbReference>
<evidence type="ECO:0000256" key="9">
    <source>
        <dbReference type="PROSITE-ProRule" id="PRU01091"/>
    </source>
</evidence>
<dbReference type="Proteomes" id="UP001341297">
    <property type="component" value="Unassembled WGS sequence"/>
</dbReference>